<comment type="caution">
    <text evidence="2">The sequence shown here is derived from an EMBL/GenBank/DDBJ whole genome shotgun (WGS) entry which is preliminary data.</text>
</comment>
<reference evidence="2" key="1">
    <citation type="submission" date="2022-10" db="EMBL/GenBank/DDBJ databases">
        <title>The WGS of Solirubrobacter sp. CPCC 204708.</title>
        <authorList>
            <person name="Jiang Z."/>
        </authorList>
    </citation>
    <scope>NUCLEOTIDE SEQUENCE</scope>
    <source>
        <strain evidence="2">CPCC 204708</strain>
    </source>
</reference>
<accession>A0ABT4RD64</accession>
<evidence type="ECO:0000313" key="2">
    <source>
        <dbReference type="EMBL" id="MDA0136485.1"/>
    </source>
</evidence>
<evidence type="ECO:0000256" key="1">
    <source>
        <dbReference type="SAM" id="MobiDB-lite"/>
    </source>
</evidence>
<organism evidence="2 3">
    <name type="scientific">Solirubrobacter deserti</name>
    <dbReference type="NCBI Taxonomy" id="2282478"/>
    <lineage>
        <taxon>Bacteria</taxon>
        <taxon>Bacillati</taxon>
        <taxon>Actinomycetota</taxon>
        <taxon>Thermoleophilia</taxon>
        <taxon>Solirubrobacterales</taxon>
        <taxon>Solirubrobacteraceae</taxon>
        <taxon>Solirubrobacter</taxon>
    </lineage>
</organism>
<keyword evidence="3" id="KW-1185">Reference proteome</keyword>
<feature type="region of interest" description="Disordered" evidence="1">
    <location>
        <begin position="237"/>
        <end position="265"/>
    </location>
</feature>
<proteinExistence type="predicted"/>
<gene>
    <name evidence="2" type="ORF">OJ962_03180</name>
</gene>
<protein>
    <recommendedName>
        <fullName evidence="4">YcaO domain-containing protein</fullName>
    </recommendedName>
</protein>
<sequence length="302" mass="32241">MTDARFEAQAWLWTWAGIGADDASYADGLAAAAEHSALFSADEIVQWRRVLAGEPPPAAPGSGAAAHRHLERLLDDVRPLSRNPRPEAVRAGRRFDAALTALHRAGVLGDDVEAEWRARRLAVATPWLEDEERLQLLAATGIHAVAIPPATAEEEAADAAPVEELEVLARRGHVRTVHVPERVERHDGLAVVAVVTRTESTEVLFHHVGGEQGTDHGLAALDAFEAALDALVPPALHDDQGTRYEPVAPRPVGGGGTAGTPDPERPRVITGTWRYQPPAPDAAATFEVHAAGLSSTCRARET</sequence>
<evidence type="ECO:0000313" key="3">
    <source>
        <dbReference type="Proteomes" id="UP001147700"/>
    </source>
</evidence>
<dbReference type="Proteomes" id="UP001147700">
    <property type="component" value="Unassembled WGS sequence"/>
</dbReference>
<dbReference type="EMBL" id="JAPCID010000004">
    <property type="protein sequence ID" value="MDA0136485.1"/>
    <property type="molecule type" value="Genomic_DNA"/>
</dbReference>
<dbReference type="RefSeq" id="WP_202955368.1">
    <property type="nucleotide sequence ID" value="NZ_JAPCID010000004.1"/>
</dbReference>
<evidence type="ECO:0008006" key="4">
    <source>
        <dbReference type="Google" id="ProtNLM"/>
    </source>
</evidence>
<name>A0ABT4RD64_9ACTN</name>